<evidence type="ECO:0000313" key="1">
    <source>
        <dbReference type="EMBL" id="TFK36249.1"/>
    </source>
</evidence>
<dbReference type="Proteomes" id="UP000308652">
    <property type="component" value="Unassembled WGS sequence"/>
</dbReference>
<dbReference type="STRING" id="68775.A0A5C3LSR4"/>
<evidence type="ECO:0000313" key="2">
    <source>
        <dbReference type="Proteomes" id="UP000308652"/>
    </source>
</evidence>
<accession>A0A5C3LSR4</accession>
<organism evidence="1 2">
    <name type="scientific">Crucibulum laeve</name>
    <dbReference type="NCBI Taxonomy" id="68775"/>
    <lineage>
        <taxon>Eukaryota</taxon>
        <taxon>Fungi</taxon>
        <taxon>Dikarya</taxon>
        <taxon>Basidiomycota</taxon>
        <taxon>Agaricomycotina</taxon>
        <taxon>Agaricomycetes</taxon>
        <taxon>Agaricomycetidae</taxon>
        <taxon>Agaricales</taxon>
        <taxon>Agaricineae</taxon>
        <taxon>Nidulariaceae</taxon>
        <taxon>Crucibulum</taxon>
    </lineage>
</organism>
<dbReference type="OrthoDB" id="69177at2759"/>
<protein>
    <submittedName>
        <fullName evidence="1">Uncharacterized protein</fullName>
    </submittedName>
</protein>
<gene>
    <name evidence="1" type="ORF">BDQ12DRAFT_687086</name>
</gene>
<sequence length="139" mass="15511">MHSSCCPQCRSAPKCQRLVHCNVGCENATLYYHYLCHRRKKSGVACSSSCVLDVFLRTMPLELISNTIEAGVLKPRSRLRWYEPFSADPGPALRKCTLNAQAVIEKAFETLRPLQTTSGPERHPLNKHPAIICISSSIV</sequence>
<dbReference type="EMBL" id="ML213615">
    <property type="protein sequence ID" value="TFK36249.1"/>
    <property type="molecule type" value="Genomic_DNA"/>
</dbReference>
<keyword evidence="2" id="KW-1185">Reference proteome</keyword>
<proteinExistence type="predicted"/>
<name>A0A5C3LSR4_9AGAR</name>
<dbReference type="AlphaFoldDB" id="A0A5C3LSR4"/>
<reference evidence="1 2" key="1">
    <citation type="journal article" date="2019" name="Nat. Ecol. Evol.">
        <title>Megaphylogeny resolves global patterns of mushroom evolution.</title>
        <authorList>
            <person name="Varga T."/>
            <person name="Krizsan K."/>
            <person name="Foldi C."/>
            <person name="Dima B."/>
            <person name="Sanchez-Garcia M."/>
            <person name="Sanchez-Ramirez S."/>
            <person name="Szollosi G.J."/>
            <person name="Szarkandi J.G."/>
            <person name="Papp V."/>
            <person name="Albert L."/>
            <person name="Andreopoulos W."/>
            <person name="Angelini C."/>
            <person name="Antonin V."/>
            <person name="Barry K.W."/>
            <person name="Bougher N.L."/>
            <person name="Buchanan P."/>
            <person name="Buyck B."/>
            <person name="Bense V."/>
            <person name="Catcheside P."/>
            <person name="Chovatia M."/>
            <person name="Cooper J."/>
            <person name="Damon W."/>
            <person name="Desjardin D."/>
            <person name="Finy P."/>
            <person name="Geml J."/>
            <person name="Haridas S."/>
            <person name="Hughes K."/>
            <person name="Justo A."/>
            <person name="Karasinski D."/>
            <person name="Kautmanova I."/>
            <person name="Kiss B."/>
            <person name="Kocsube S."/>
            <person name="Kotiranta H."/>
            <person name="LaButti K.M."/>
            <person name="Lechner B.E."/>
            <person name="Liimatainen K."/>
            <person name="Lipzen A."/>
            <person name="Lukacs Z."/>
            <person name="Mihaltcheva S."/>
            <person name="Morgado L.N."/>
            <person name="Niskanen T."/>
            <person name="Noordeloos M.E."/>
            <person name="Ohm R.A."/>
            <person name="Ortiz-Santana B."/>
            <person name="Ovrebo C."/>
            <person name="Racz N."/>
            <person name="Riley R."/>
            <person name="Savchenko A."/>
            <person name="Shiryaev A."/>
            <person name="Soop K."/>
            <person name="Spirin V."/>
            <person name="Szebenyi C."/>
            <person name="Tomsovsky M."/>
            <person name="Tulloss R.E."/>
            <person name="Uehling J."/>
            <person name="Grigoriev I.V."/>
            <person name="Vagvolgyi C."/>
            <person name="Papp T."/>
            <person name="Martin F.M."/>
            <person name="Miettinen O."/>
            <person name="Hibbett D.S."/>
            <person name="Nagy L.G."/>
        </authorList>
    </citation>
    <scope>NUCLEOTIDE SEQUENCE [LARGE SCALE GENOMIC DNA]</scope>
    <source>
        <strain evidence="1 2">CBS 166.37</strain>
    </source>
</reference>